<dbReference type="InterPro" id="IPR019734">
    <property type="entry name" value="TPR_rpt"/>
</dbReference>
<dbReference type="AlphaFoldDB" id="A0A182EII7"/>
<keyword evidence="7" id="KW-0576">Peroxisome</keyword>
<comment type="similarity">
    <text evidence="3">Belongs to the peroxisomal targeting signal receptor family.</text>
</comment>
<feature type="repeat" description="TPR" evidence="8">
    <location>
        <begin position="387"/>
        <end position="420"/>
    </location>
</feature>
<evidence type="ECO:0000256" key="3">
    <source>
        <dbReference type="ARBA" id="ARBA00005348"/>
    </source>
</evidence>
<dbReference type="Gene3D" id="1.25.40.10">
    <property type="entry name" value="Tetratricopeptide repeat domain"/>
    <property type="match status" value="1"/>
</dbReference>
<feature type="repeat" description="TPR" evidence="8">
    <location>
        <begin position="421"/>
        <end position="454"/>
    </location>
</feature>
<proteinExistence type="inferred from homology"/>
<keyword evidence="6 8" id="KW-0802">TPR repeat</keyword>
<keyword evidence="11" id="KW-1185">Reference proteome</keyword>
<evidence type="ECO:0000256" key="5">
    <source>
        <dbReference type="ARBA" id="ARBA00022737"/>
    </source>
</evidence>
<feature type="region of interest" description="Disordered" evidence="9">
    <location>
        <begin position="816"/>
        <end position="836"/>
    </location>
</feature>
<dbReference type="GO" id="GO:0005829">
    <property type="term" value="C:cytosol"/>
    <property type="evidence" value="ECO:0007669"/>
    <property type="project" value="TreeGrafter"/>
</dbReference>
<dbReference type="Pfam" id="PF13432">
    <property type="entry name" value="TPR_16"/>
    <property type="match status" value="2"/>
</dbReference>
<dbReference type="OrthoDB" id="10006023at2759"/>
<dbReference type="GO" id="GO:0005052">
    <property type="term" value="F:peroxisome matrix targeting signal-1 binding"/>
    <property type="evidence" value="ECO:0007669"/>
    <property type="project" value="TreeGrafter"/>
</dbReference>
<reference evidence="10 11" key="2">
    <citation type="submission" date="2018-08" db="EMBL/GenBank/DDBJ databases">
        <authorList>
            <person name="Laetsch R D."/>
            <person name="Stevens L."/>
            <person name="Kumar S."/>
            <person name="Blaxter L. M."/>
        </authorList>
    </citation>
    <scope>NUCLEOTIDE SEQUENCE [LARGE SCALE GENOMIC DNA]</scope>
</reference>
<dbReference type="GO" id="GO:0005778">
    <property type="term" value="C:peroxisomal membrane"/>
    <property type="evidence" value="ECO:0007669"/>
    <property type="project" value="TreeGrafter"/>
</dbReference>
<gene>
    <name evidence="10" type="ORF">NOO_LOCUS7917</name>
</gene>
<dbReference type="GO" id="GO:0016560">
    <property type="term" value="P:protein import into peroxisome matrix, docking"/>
    <property type="evidence" value="ECO:0007669"/>
    <property type="project" value="TreeGrafter"/>
</dbReference>
<sequence>MASISAGKSLVEKDCMQHNPLVDLSKRVIEGSVDNDFEKTWNQFLTNNSRSENLHDEYLKNLTMSTAAPKTTNLYELADQMDPIQNLAEVWAEEYIAGQQESKNLVEQWADEAEQQVNYLPEQWAKEFSSLNFHEQEAENKSGTKDKSEMWATEFLDEFDRKSQMNKEFASENIVSAAETETDATTFTERTSSDESEMYIFDKNNPYLRQANAFGKGQQALNDGLIADAILYFEAAVQQNQEDFESWFQLGECQTENENDRQAIAAYRTALNLQPEKKEIQLALAIVYINECMELDALKVLKQWIMSYLNDDSIPLEFKTAPNNPVEDLTIQTQQVEDLIQKALSNVETTNEATFHNALSLVYNIKGDYNQAAEEVKLALLYNPKNYVLWNRLGATLANGKRAAEAVAAYREALEICPNYTRARCNLGIACIHLQNYKEAIEHFITALQLQQSYSSISSSTIWTPLRAAVIRSYLPCALDLLAAVNEKNLENIISCNPLMPDQSVIPIFDNSKNKPVYSTSTSLYGKNIDTVEEWDSITPPPYKVIGIVIRAPNAIHEVEEKIISTIKESSTVYGSGSNGKDQLYVHGIAKESEESNSMFNSKRDEMNRNSEDMTLNYKTPTENSITKHNSSAHFFPNTNSTVTLEFTTSTSSTMNDTFKKIQNKLNFGKFVSDLQIIDIVEIFNILITLIAPNLSSEVTSTTHYSSVLDNSTFRSAKDEFFDEVDTQTVTYFTEKALDKTFSQMHRNGESEMSRIKGMEELINGKHSDNSLDTDDYAVVKSEQDHAKFEKNSKLNPQVISRSEFAKNGINEQESGLINNCDHSGASKEDSGQRKISNCKTVVETKHWEPRDEMHEKYNEEHEKDSKSPVLVHFEKTFWEKLVAGLKCSQRDCKEALRPTESVRRYLIEPSISRARKHSNGQS</sequence>
<feature type="repeat" description="TPR" evidence="8">
    <location>
        <begin position="244"/>
        <end position="277"/>
    </location>
</feature>
<keyword evidence="5" id="KW-0677">Repeat</keyword>
<dbReference type="WBParaSite" id="nOo.2.0.1.t07917-RA">
    <property type="protein sequence ID" value="nOo.2.0.1.t07917-RA"/>
    <property type="gene ID" value="nOo.2.0.1.g07917"/>
</dbReference>
<evidence type="ECO:0000256" key="1">
    <source>
        <dbReference type="ARBA" id="ARBA00004275"/>
    </source>
</evidence>
<evidence type="ECO:0000256" key="6">
    <source>
        <dbReference type="ARBA" id="ARBA00022803"/>
    </source>
</evidence>
<feature type="repeat" description="TPR" evidence="8">
    <location>
        <begin position="353"/>
        <end position="386"/>
    </location>
</feature>
<dbReference type="InterPro" id="IPR024111">
    <property type="entry name" value="PEX5/PEX5L"/>
</dbReference>
<dbReference type="SUPFAM" id="SSF48452">
    <property type="entry name" value="TPR-like"/>
    <property type="match status" value="1"/>
</dbReference>
<evidence type="ECO:0000256" key="2">
    <source>
        <dbReference type="ARBA" id="ARBA00004496"/>
    </source>
</evidence>
<dbReference type="Proteomes" id="UP000271087">
    <property type="component" value="Unassembled WGS sequence"/>
</dbReference>
<organism evidence="12">
    <name type="scientific">Onchocerca ochengi</name>
    <name type="common">Filarial nematode worm</name>
    <dbReference type="NCBI Taxonomy" id="42157"/>
    <lineage>
        <taxon>Eukaryota</taxon>
        <taxon>Metazoa</taxon>
        <taxon>Ecdysozoa</taxon>
        <taxon>Nematoda</taxon>
        <taxon>Chromadorea</taxon>
        <taxon>Rhabditida</taxon>
        <taxon>Spirurina</taxon>
        <taxon>Spiruromorpha</taxon>
        <taxon>Filarioidea</taxon>
        <taxon>Onchocercidae</taxon>
        <taxon>Onchocerca</taxon>
    </lineage>
</organism>
<protein>
    <submittedName>
        <fullName evidence="12">Peroxin-5</fullName>
    </submittedName>
</protein>
<name>A0A182EII7_ONCOC</name>
<evidence type="ECO:0000256" key="8">
    <source>
        <dbReference type="PROSITE-ProRule" id="PRU00339"/>
    </source>
</evidence>
<dbReference type="STRING" id="42157.A0A182EII7"/>
<comment type="subcellular location">
    <subcellularLocation>
        <location evidence="2">Cytoplasm</location>
    </subcellularLocation>
    <subcellularLocation>
        <location evidence="1">Peroxisome</location>
    </subcellularLocation>
</comment>
<keyword evidence="4" id="KW-0963">Cytoplasm</keyword>
<dbReference type="EMBL" id="UYRW01003040">
    <property type="protein sequence ID" value="VDK87688.1"/>
    <property type="molecule type" value="Genomic_DNA"/>
</dbReference>
<dbReference type="PROSITE" id="PS50005">
    <property type="entry name" value="TPR"/>
    <property type="match status" value="4"/>
</dbReference>
<dbReference type="Pfam" id="PF13181">
    <property type="entry name" value="TPR_8"/>
    <property type="match status" value="1"/>
</dbReference>
<evidence type="ECO:0000313" key="11">
    <source>
        <dbReference type="Proteomes" id="UP000271087"/>
    </source>
</evidence>
<evidence type="ECO:0000256" key="9">
    <source>
        <dbReference type="SAM" id="MobiDB-lite"/>
    </source>
</evidence>
<dbReference type="PANTHER" id="PTHR10130">
    <property type="entry name" value="PEROXISOMAL TARGETING SIGNAL 1 RECEPTOR PEX5"/>
    <property type="match status" value="1"/>
</dbReference>
<evidence type="ECO:0000313" key="10">
    <source>
        <dbReference type="EMBL" id="VDK87688.1"/>
    </source>
</evidence>
<evidence type="ECO:0000256" key="4">
    <source>
        <dbReference type="ARBA" id="ARBA00022490"/>
    </source>
</evidence>
<reference evidence="12" key="1">
    <citation type="submission" date="2016-06" db="UniProtKB">
        <authorList>
            <consortium name="WormBaseParasite"/>
        </authorList>
    </citation>
    <scope>IDENTIFICATION</scope>
</reference>
<dbReference type="SMART" id="SM00028">
    <property type="entry name" value="TPR"/>
    <property type="match status" value="4"/>
</dbReference>
<evidence type="ECO:0000256" key="7">
    <source>
        <dbReference type="ARBA" id="ARBA00023140"/>
    </source>
</evidence>
<evidence type="ECO:0000313" key="12">
    <source>
        <dbReference type="WBParaSite" id="nOo.2.0.1.t07917-RA"/>
    </source>
</evidence>
<dbReference type="InterPro" id="IPR011990">
    <property type="entry name" value="TPR-like_helical_dom_sf"/>
</dbReference>
<accession>A0A182EII7</accession>
<dbReference type="PANTHER" id="PTHR10130:SF0">
    <property type="entry name" value="GH08708P"/>
    <property type="match status" value="1"/>
</dbReference>